<feature type="compositionally biased region" description="Basic residues" evidence="1">
    <location>
        <begin position="118"/>
        <end position="129"/>
    </location>
</feature>
<organism evidence="2">
    <name type="scientific">Brassica napus</name>
    <name type="common">Rape</name>
    <dbReference type="NCBI Taxonomy" id="3708"/>
    <lineage>
        <taxon>Eukaryota</taxon>
        <taxon>Viridiplantae</taxon>
        <taxon>Streptophyta</taxon>
        <taxon>Embryophyta</taxon>
        <taxon>Tracheophyta</taxon>
        <taxon>Spermatophyta</taxon>
        <taxon>Magnoliopsida</taxon>
        <taxon>eudicotyledons</taxon>
        <taxon>Gunneridae</taxon>
        <taxon>Pentapetalae</taxon>
        <taxon>rosids</taxon>
        <taxon>malvids</taxon>
        <taxon>Brassicales</taxon>
        <taxon>Brassicaceae</taxon>
        <taxon>Brassiceae</taxon>
        <taxon>Brassica</taxon>
    </lineage>
</organism>
<protein>
    <submittedName>
        <fullName evidence="2">(rape) hypothetical protein</fullName>
    </submittedName>
</protein>
<dbReference type="AlphaFoldDB" id="A0A816JVR9"/>
<dbReference type="SUPFAM" id="SSF143113">
    <property type="entry name" value="NAP-like"/>
    <property type="match status" value="1"/>
</dbReference>
<reference evidence="2" key="1">
    <citation type="submission" date="2021-01" db="EMBL/GenBank/DDBJ databases">
        <authorList>
            <consortium name="Genoscope - CEA"/>
            <person name="William W."/>
        </authorList>
    </citation>
    <scope>NUCLEOTIDE SEQUENCE</scope>
</reference>
<evidence type="ECO:0000256" key="1">
    <source>
        <dbReference type="SAM" id="MobiDB-lite"/>
    </source>
</evidence>
<feature type="region of interest" description="Disordered" evidence="1">
    <location>
        <begin position="113"/>
        <end position="137"/>
    </location>
</feature>
<proteinExistence type="predicted"/>
<name>A0A816JVR9_BRANA</name>
<dbReference type="Proteomes" id="UP001295469">
    <property type="component" value="Chromosome C04"/>
</dbReference>
<dbReference type="EMBL" id="HG994368">
    <property type="protein sequence ID" value="CAF1835695.1"/>
    <property type="molecule type" value="Genomic_DNA"/>
</dbReference>
<accession>A0A816JVR9</accession>
<evidence type="ECO:0000313" key="2">
    <source>
        <dbReference type="EMBL" id="CAF1835695.1"/>
    </source>
</evidence>
<gene>
    <name evidence="2" type="ORF">DARMORV10_C04P25740.1</name>
</gene>
<sequence length="153" mass="17591">MGGSRTILYNKVSLSAYAKFQKKIEKNENETHMRLEKEKEKDKTFDKGVPIFWLMALKNNDFTSDKSTVLTKSYHMIDEDDPLLEKAIRFREMGDILAELVVAAGEEVVVKDKGDGKKKNKAKRLSKKMKINEKAGGSVRRAVTKFRRRNLHS</sequence>
<dbReference type="InterPro" id="IPR037231">
    <property type="entry name" value="NAP-like_sf"/>
</dbReference>